<gene>
    <name evidence="4" type="ORF">ACFQND_17140</name>
</gene>
<keyword evidence="1 2" id="KW-0597">Phosphoprotein</keyword>
<dbReference type="SUPFAM" id="SSF52172">
    <property type="entry name" value="CheY-like"/>
    <property type="match status" value="1"/>
</dbReference>
<dbReference type="PANTHER" id="PTHR44591:SF3">
    <property type="entry name" value="RESPONSE REGULATORY DOMAIN-CONTAINING PROTEIN"/>
    <property type="match status" value="1"/>
</dbReference>
<comment type="caution">
    <text evidence="4">The sequence shown here is derived from an EMBL/GenBank/DDBJ whole genome shotgun (WGS) entry which is preliminary data.</text>
</comment>
<name>A0ABW1U2J2_9BURK</name>
<dbReference type="EMBL" id="JBHSRS010000081">
    <property type="protein sequence ID" value="MFC6282951.1"/>
    <property type="molecule type" value="Genomic_DNA"/>
</dbReference>
<sequence length="130" mass="13897">MRQPIIPPVRIFLADDSALIRDRTAAMLASSKLKIVGQADTPESCIAGILEIRPDVVVLDAQFSRGTGLSVLNAVRKVAPEIPFIIFSNHATPGYRTRYMAAGAALFLDKSNEASELARAVLSVSGFGGR</sequence>
<reference evidence="5" key="1">
    <citation type="journal article" date="2019" name="Int. J. Syst. Evol. Microbiol.">
        <title>The Global Catalogue of Microorganisms (GCM) 10K type strain sequencing project: providing services to taxonomists for standard genome sequencing and annotation.</title>
        <authorList>
            <consortium name="The Broad Institute Genomics Platform"/>
            <consortium name="The Broad Institute Genome Sequencing Center for Infectious Disease"/>
            <person name="Wu L."/>
            <person name="Ma J."/>
        </authorList>
    </citation>
    <scope>NUCLEOTIDE SEQUENCE [LARGE SCALE GENOMIC DNA]</scope>
    <source>
        <strain evidence="5">CCUG 39402</strain>
    </source>
</reference>
<dbReference type="CDD" id="cd17535">
    <property type="entry name" value="REC_NarL-like"/>
    <property type="match status" value="1"/>
</dbReference>
<dbReference type="Pfam" id="PF00072">
    <property type="entry name" value="Response_reg"/>
    <property type="match status" value="1"/>
</dbReference>
<proteinExistence type="predicted"/>
<protein>
    <submittedName>
        <fullName evidence="4">Response regulator transcription factor</fullName>
    </submittedName>
</protein>
<evidence type="ECO:0000313" key="5">
    <source>
        <dbReference type="Proteomes" id="UP001596270"/>
    </source>
</evidence>
<dbReference type="InterPro" id="IPR058245">
    <property type="entry name" value="NreC/VraR/RcsB-like_REC"/>
</dbReference>
<dbReference type="Proteomes" id="UP001596270">
    <property type="component" value="Unassembled WGS sequence"/>
</dbReference>
<dbReference type="PROSITE" id="PS50110">
    <property type="entry name" value="RESPONSE_REGULATORY"/>
    <property type="match status" value="1"/>
</dbReference>
<dbReference type="InterPro" id="IPR011006">
    <property type="entry name" value="CheY-like_superfamily"/>
</dbReference>
<evidence type="ECO:0000313" key="4">
    <source>
        <dbReference type="EMBL" id="MFC6282951.1"/>
    </source>
</evidence>
<evidence type="ECO:0000259" key="3">
    <source>
        <dbReference type="PROSITE" id="PS50110"/>
    </source>
</evidence>
<dbReference type="Gene3D" id="3.40.50.2300">
    <property type="match status" value="1"/>
</dbReference>
<dbReference type="RefSeq" id="WP_371435289.1">
    <property type="nucleotide sequence ID" value="NZ_JBHSRS010000081.1"/>
</dbReference>
<feature type="modified residue" description="4-aspartylphosphate" evidence="2">
    <location>
        <position position="60"/>
    </location>
</feature>
<evidence type="ECO:0000256" key="2">
    <source>
        <dbReference type="PROSITE-ProRule" id="PRU00169"/>
    </source>
</evidence>
<accession>A0ABW1U2J2</accession>
<organism evidence="4 5">
    <name type="scientific">Polaromonas aquatica</name>
    <dbReference type="NCBI Taxonomy" id="332657"/>
    <lineage>
        <taxon>Bacteria</taxon>
        <taxon>Pseudomonadati</taxon>
        <taxon>Pseudomonadota</taxon>
        <taxon>Betaproteobacteria</taxon>
        <taxon>Burkholderiales</taxon>
        <taxon>Comamonadaceae</taxon>
        <taxon>Polaromonas</taxon>
    </lineage>
</organism>
<evidence type="ECO:0000256" key="1">
    <source>
        <dbReference type="ARBA" id="ARBA00022553"/>
    </source>
</evidence>
<dbReference type="SMART" id="SM00448">
    <property type="entry name" value="REC"/>
    <property type="match status" value="1"/>
</dbReference>
<dbReference type="PANTHER" id="PTHR44591">
    <property type="entry name" value="STRESS RESPONSE REGULATOR PROTEIN 1"/>
    <property type="match status" value="1"/>
</dbReference>
<dbReference type="InterPro" id="IPR001789">
    <property type="entry name" value="Sig_transdc_resp-reg_receiver"/>
</dbReference>
<dbReference type="InterPro" id="IPR050595">
    <property type="entry name" value="Bact_response_regulator"/>
</dbReference>
<keyword evidence="5" id="KW-1185">Reference proteome</keyword>
<feature type="domain" description="Response regulatory" evidence="3">
    <location>
        <begin position="10"/>
        <end position="125"/>
    </location>
</feature>